<proteinExistence type="predicted"/>
<dbReference type="InterPro" id="IPR001932">
    <property type="entry name" value="PPM-type_phosphatase-like_dom"/>
</dbReference>
<protein>
    <submittedName>
        <fullName evidence="2">Protein phosphatase 2C</fullName>
    </submittedName>
</protein>
<evidence type="ECO:0000259" key="1">
    <source>
        <dbReference type="Pfam" id="PF13672"/>
    </source>
</evidence>
<gene>
    <name evidence="2" type="ORF">GA0070618_1217</name>
</gene>
<dbReference type="Gene3D" id="3.60.40.10">
    <property type="entry name" value="PPM-type phosphatase domain"/>
    <property type="match status" value="1"/>
</dbReference>
<dbReference type="OrthoDB" id="3190646at2"/>
<sequence>MQVTMATSPAQRGEPNEDFAGAVPNAVVLLDGAGASGTTSTCSHGVAWYTRRLGGALLSRLAADDHDLTALLADAITQVTDSHRHTCDVHDPSSPSATVVIFRVIGDRADYLVLADSVLVVERDEGKPLVMTDDREAEIGRRYRAAMDAAVNDTPEHHQARREYIEAMRGHRNQPGGFWVAADDPRAAAQALTGDLPTHGIASVTLLSDGASRLVDRFRLADWPGALALLATAGPTEVIRRVRDAETSDPRGAKWPRGKTFDDATLAYCVGLDQVVR</sequence>
<dbReference type="SUPFAM" id="SSF81606">
    <property type="entry name" value="PP2C-like"/>
    <property type="match status" value="1"/>
</dbReference>
<dbReference type="Proteomes" id="UP000198253">
    <property type="component" value="Chromosome I"/>
</dbReference>
<accession>A0A1C4VFK2</accession>
<name>A0A1C4VFK2_MICEC</name>
<evidence type="ECO:0000313" key="3">
    <source>
        <dbReference type="Proteomes" id="UP000198253"/>
    </source>
</evidence>
<reference evidence="3" key="1">
    <citation type="submission" date="2016-06" db="EMBL/GenBank/DDBJ databases">
        <authorList>
            <person name="Varghese N."/>
            <person name="Submissions Spin"/>
        </authorList>
    </citation>
    <scope>NUCLEOTIDE SEQUENCE [LARGE SCALE GENOMIC DNA]</scope>
    <source>
        <strain evidence="3">DSM 43816</strain>
    </source>
</reference>
<dbReference type="InParanoid" id="A0A1C4VFK2"/>
<evidence type="ECO:0000313" key="2">
    <source>
        <dbReference type="EMBL" id="SCE82777.1"/>
    </source>
</evidence>
<dbReference type="EMBL" id="LT607413">
    <property type="protein sequence ID" value="SCE82777.1"/>
    <property type="molecule type" value="Genomic_DNA"/>
</dbReference>
<feature type="domain" description="PPM-type phosphatase" evidence="1">
    <location>
        <begin position="8"/>
        <end position="217"/>
    </location>
</feature>
<keyword evidence="3" id="KW-1185">Reference proteome</keyword>
<dbReference type="RefSeq" id="WP_088980760.1">
    <property type="nucleotide sequence ID" value="NZ_LT607413.1"/>
</dbReference>
<dbReference type="AlphaFoldDB" id="A0A1C4VFK2"/>
<organism evidence="2 3">
    <name type="scientific">Micromonospora echinospora</name>
    <name type="common">Micromonospora purpurea</name>
    <dbReference type="NCBI Taxonomy" id="1877"/>
    <lineage>
        <taxon>Bacteria</taxon>
        <taxon>Bacillati</taxon>
        <taxon>Actinomycetota</taxon>
        <taxon>Actinomycetes</taxon>
        <taxon>Micromonosporales</taxon>
        <taxon>Micromonosporaceae</taxon>
        <taxon>Micromonospora</taxon>
    </lineage>
</organism>
<dbReference type="Pfam" id="PF13672">
    <property type="entry name" value="PP2C_2"/>
    <property type="match status" value="1"/>
</dbReference>
<dbReference type="InterPro" id="IPR036457">
    <property type="entry name" value="PPM-type-like_dom_sf"/>
</dbReference>